<dbReference type="Proteomes" id="UP001500221">
    <property type="component" value="Unassembled WGS sequence"/>
</dbReference>
<dbReference type="EMBL" id="BAABKG010000008">
    <property type="protein sequence ID" value="GAA5156633.1"/>
    <property type="molecule type" value="Genomic_DNA"/>
</dbReference>
<organism evidence="4 5">
    <name type="scientific">Nocardioides marinquilinus</name>
    <dbReference type="NCBI Taxonomy" id="1210400"/>
    <lineage>
        <taxon>Bacteria</taxon>
        <taxon>Bacillati</taxon>
        <taxon>Actinomycetota</taxon>
        <taxon>Actinomycetes</taxon>
        <taxon>Propionibacteriales</taxon>
        <taxon>Nocardioidaceae</taxon>
        <taxon>Nocardioides</taxon>
    </lineage>
</organism>
<dbReference type="Gene3D" id="3.40.50.11780">
    <property type="match status" value="2"/>
</dbReference>
<comment type="caution">
    <text evidence="4">The sequence shown here is derived from an EMBL/GenBank/DDBJ whole genome shotgun (WGS) entry which is preliminary data.</text>
</comment>
<feature type="domain" description="Tail sheath protein C-terminal" evidence="3">
    <location>
        <begin position="411"/>
        <end position="518"/>
    </location>
</feature>
<reference evidence="5" key="1">
    <citation type="journal article" date="2019" name="Int. J. Syst. Evol. Microbiol.">
        <title>The Global Catalogue of Microorganisms (GCM) 10K type strain sequencing project: providing services to taxonomists for standard genome sequencing and annotation.</title>
        <authorList>
            <consortium name="The Broad Institute Genomics Platform"/>
            <consortium name="The Broad Institute Genome Sequencing Center for Infectious Disease"/>
            <person name="Wu L."/>
            <person name="Ma J."/>
        </authorList>
    </citation>
    <scope>NUCLEOTIDE SEQUENCE [LARGE SCALE GENOMIC DNA]</scope>
    <source>
        <strain evidence="5">JCM 18459</strain>
    </source>
</reference>
<evidence type="ECO:0000259" key="2">
    <source>
        <dbReference type="Pfam" id="PF04984"/>
    </source>
</evidence>
<dbReference type="PANTHER" id="PTHR35861:SF1">
    <property type="entry name" value="PHAGE TAIL SHEATH PROTEIN"/>
    <property type="match status" value="1"/>
</dbReference>
<name>A0ABP9Q8I4_9ACTN</name>
<evidence type="ECO:0000313" key="5">
    <source>
        <dbReference type="Proteomes" id="UP001500221"/>
    </source>
</evidence>
<accession>A0ABP9Q8I4</accession>
<dbReference type="Pfam" id="PF04984">
    <property type="entry name" value="Phage_sheath_1"/>
    <property type="match status" value="1"/>
</dbReference>
<feature type="domain" description="Tail sheath protein subtilisin-like" evidence="2">
    <location>
        <begin position="271"/>
        <end position="410"/>
    </location>
</feature>
<dbReference type="InterPro" id="IPR020287">
    <property type="entry name" value="Tail_sheath_C"/>
</dbReference>
<sequence>MPTYTAPGVYVEEVPSSQKILAAAPTAVAAFVGFTELAPTDDPNDPQGLAPRLVTSWTQFESLYGGFAPGCMLPLSVYGYFANGGSIAYICRVPNTEPAGEPSKAALPAADRALGLPVAVESVEPDANIAIQVSTDDAGDTDDEGPATFTMTVLENGEAVETFENLDFGSGDSNVATKVNATSTKIKVELDLDKDADLENQLELVKPGVYDLEKAAPTPVPVTGRKFAGSESARNGINGLAVAEDVTMVIVPDLITAATKEDGSVDLGLWKAVQTALISHCEQNGNRMAVLDSPPGMNPQQIKEWRSEVAMYDSAYAALYYPWVKVENPIGVDGDTEILIPPSGHIAGVWARTDDTRGVWKAPANDTMRGVLDIERSVTQNEQSLLNPIGINCIRPFGTRGIRIWGARTLSSDTDWNYINVRRLFNMVESTILEGTQYAVFEPNDISLWEGVNRTVSGFLRGLWTAGALTGVSADEAFYVKCDAETNPPESVDAGLLVVEVGIAPVKPAEFVVFRISQKKQVSG</sequence>
<protein>
    <submittedName>
        <fullName evidence="4">Phage tail sheath family protein</fullName>
    </submittedName>
</protein>
<gene>
    <name evidence="4" type="ORF">GCM10023340_45020</name>
</gene>
<evidence type="ECO:0000313" key="4">
    <source>
        <dbReference type="EMBL" id="GAA5156633.1"/>
    </source>
</evidence>
<comment type="similarity">
    <text evidence="1">Belongs to the myoviridae tail sheath protein family.</text>
</comment>
<keyword evidence="5" id="KW-1185">Reference proteome</keyword>
<evidence type="ECO:0000259" key="3">
    <source>
        <dbReference type="Pfam" id="PF17482"/>
    </source>
</evidence>
<dbReference type="Pfam" id="PF17482">
    <property type="entry name" value="Phage_sheath_1C"/>
    <property type="match status" value="1"/>
</dbReference>
<dbReference type="PANTHER" id="PTHR35861">
    <property type="match status" value="1"/>
</dbReference>
<evidence type="ECO:0000256" key="1">
    <source>
        <dbReference type="ARBA" id="ARBA00008005"/>
    </source>
</evidence>
<dbReference type="RefSeq" id="WP_345464462.1">
    <property type="nucleotide sequence ID" value="NZ_BAABKG010000008.1"/>
</dbReference>
<proteinExistence type="inferred from homology"/>
<dbReference type="InterPro" id="IPR052042">
    <property type="entry name" value="Tail_sheath_structural"/>
</dbReference>
<dbReference type="InterPro" id="IPR035089">
    <property type="entry name" value="Phage_sheath_subtilisin"/>
</dbReference>